<feature type="region of interest" description="Disordered" evidence="1">
    <location>
        <begin position="495"/>
        <end position="539"/>
    </location>
</feature>
<feature type="region of interest" description="Disordered" evidence="1">
    <location>
        <begin position="99"/>
        <end position="134"/>
    </location>
</feature>
<name>A0AA36NGV9_9DINO</name>
<feature type="compositionally biased region" description="Basic and acidic residues" evidence="1">
    <location>
        <begin position="163"/>
        <end position="174"/>
    </location>
</feature>
<feature type="compositionally biased region" description="Basic and acidic residues" evidence="1">
    <location>
        <begin position="99"/>
        <end position="122"/>
    </location>
</feature>
<feature type="transmembrane region" description="Helical" evidence="2">
    <location>
        <begin position="366"/>
        <end position="385"/>
    </location>
</feature>
<comment type="caution">
    <text evidence="3">The sequence shown here is derived from an EMBL/GenBank/DDBJ whole genome shotgun (WGS) entry which is preliminary data.</text>
</comment>
<feature type="transmembrane region" description="Helical" evidence="2">
    <location>
        <begin position="453"/>
        <end position="472"/>
    </location>
</feature>
<dbReference type="EMBL" id="CAUJNA010003616">
    <property type="protein sequence ID" value="CAJ1406099.1"/>
    <property type="molecule type" value="Genomic_DNA"/>
</dbReference>
<organism evidence="3 4">
    <name type="scientific">Effrenium voratum</name>
    <dbReference type="NCBI Taxonomy" id="2562239"/>
    <lineage>
        <taxon>Eukaryota</taxon>
        <taxon>Sar</taxon>
        <taxon>Alveolata</taxon>
        <taxon>Dinophyceae</taxon>
        <taxon>Suessiales</taxon>
        <taxon>Symbiodiniaceae</taxon>
        <taxon>Effrenium</taxon>
    </lineage>
</organism>
<evidence type="ECO:0000313" key="4">
    <source>
        <dbReference type="Proteomes" id="UP001178507"/>
    </source>
</evidence>
<gene>
    <name evidence="3" type="ORF">EVOR1521_LOCUS28150</name>
</gene>
<sequence>MVKLCGLEKRPDLNGSNAEVVRVNDPSQPGRIVVKLDSGSQLAIRPQNMQRAATSPEEPAEPEQAKMAEAPRTPKKSTASGDPSSSSIFGAAFAKLKAKAEAEARGELQEKRKVKDDLDKRGGIGSFQPAGQARREQIFGSAAPAQSEEVPEEENRKREPIAFVAAEDRHEPPSRKVTVIDPRRQKRPLEESESDEDVVPGVVRMRPKGRLGLCVDAMAAEASVPTQLKVDASSQTDERSLVSQYPANLLFAQGMLNTTLLQLQQVELQISRLHGYVREHRLLESKAMAKGRVVFNGEAEALYAAAAALSAYAEAPRGDAPAPAGDAAAGQEVQNQNRAMHRRFIGVLFKAGLILVLINADMAWYVILLAIGLLYMGGAFDFALLRGDMPAAAAAPAPAPAPDRAPGHAREGAAPAQPQDQHQLLRRRFANVAKVALIMFFFIDSKFEKLGRWFLFFILAILYLCGMFNSWIDWLQNFGNAQVTLEQQLNAMRQERAAEAPAAPAAAPEAAEGAAADASTGGEGEVPADAQRPPAENPEQPPYWQRFVYQLLVSHPAAGEWTGISKLLSRKQSGSGSLSFKSVITASHSIAHGNCGSTTEKIQFAGLRPSN</sequence>
<feature type="region of interest" description="Disordered" evidence="1">
    <location>
        <begin position="1"/>
        <end position="87"/>
    </location>
</feature>
<dbReference type="AlphaFoldDB" id="A0AA36NGV9"/>
<feature type="compositionally biased region" description="Polar residues" evidence="1">
    <location>
        <begin position="76"/>
        <end position="87"/>
    </location>
</feature>
<keyword evidence="2" id="KW-0812">Transmembrane</keyword>
<protein>
    <submittedName>
        <fullName evidence="3">Uncharacterized protein</fullName>
    </submittedName>
</protein>
<feature type="compositionally biased region" description="Basic and acidic residues" evidence="1">
    <location>
        <begin position="1"/>
        <end position="12"/>
    </location>
</feature>
<evidence type="ECO:0000256" key="1">
    <source>
        <dbReference type="SAM" id="MobiDB-lite"/>
    </source>
</evidence>
<proteinExistence type="predicted"/>
<dbReference type="Proteomes" id="UP001178507">
    <property type="component" value="Unassembled WGS sequence"/>
</dbReference>
<keyword evidence="2" id="KW-0472">Membrane</keyword>
<accession>A0AA36NGV9</accession>
<feature type="compositionally biased region" description="Basic and acidic residues" evidence="1">
    <location>
        <begin position="181"/>
        <end position="190"/>
    </location>
</feature>
<feature type="region of interest" description="Disordered" evidence="1">
    <location>
        <begin position="396"/>
        <end position="421"/>
    </location>
</feature>
<evidence type="ECO:0000256" key="2">
    <source>
        <dbReference type="SAM" id="Phobius"/>
    </source>
</evidence>
<feature type="region of interest" description="Disordered" evidence="1">
    <location>
        <begin position="163"/>
        <end position="196"/>
    </location>
</feature>
<evidence type="ECO:0000313" key="3">
    <source>
        <dbReference type="EMBL" id="CAJ1406099.1"/>
    </source>
</evidence>
<keyword evidence="4" id="KW-1185">Reference proteome</keyword>
<feature type="compositionally biased region" description="Low complexity" evidence="1">
    <location>
        <begin position="499"/>
        <end position="518"/>
    </location>
</feature>
<reference evidence="3" key="1">
    <citation type="submission" date="2023-08" db="EMBL/GenBank/DDBJ databases">
        <authorList>
            <person name="Chen Y."/>
            <person name="Shah S."/>
            <person name="Dougan E. K."/>
            <person name="Thang M."/>
            <person name="Chan C."/>
        </authorList>
    </citation>
    <scope>NUCLEOTIDE SEQUENCE</scope>
</reference>
<keyword evidence="2" id="KW-1133">Transmembrane helix</keyword>